<dbReference type="AlphaFoldDB" id="A0AAW1ALN3"/>
<sequence>MHHPFFSCIKDPGDPQFSIRFLQHRENSVLFPSHHLIHPLLWTKMASRWDLCSFNCPPTTVTIQPPPFCLSIPGPSLHCPDQPLCIEQCNPCVPLPFRGPLSLPSSGSSAASIYSQKSQQQQQQQQHHQRF</sequence>
<comment type="caution">
    <text evidence="2">The sequence shown here is derived from an EMBL/GenBank/DDBJ whole genome shotgun (WGS) entry which is preliminary data.</text>
</comment>
<name>A0AAW1ALN3_CROAD</name>
<reference evidence="2 3" key="1">
    <citation type="journal article" date="2024" name="Proc. Natl. Acad. Sci. U.S.A.">
        <title>The genetic regulatory architecture and epigenomic basis for age-related changes in rattlesnake venom.</title>
        <authorList>
            <person name="Hogan M.P."/>
            <person name="Holding M.L."/>
            <person name="Nystrom G.S."/>
            <person name="Colston T.J."/>
            <person name="Bartlett D.A."/>
            <person name="Mason A.J."/>
            <person name="Ellsworth S.A."/>
            <person name="Rautsaw R.M."/>
            <person name="Lawrence K.C."/>
            <person name="Strickland J.L."/>
            <person name="He B."/>
            <person name="Fraser P."/>
            <person name="Margres M.J."/>
            <person name="Gilbert D.M."/>
            <person name="Gibbs H.L."/>
            <person name="Parkinson C.L."/>
            <person name="Rokyta D.R."/>
        </authorList>
    </citation>
    <scope>NUCLEOTIDE SEQUENCE [LARGE SCALE GENOMIC DNA]</scope>
    <source>
        <strain evidence="2">DRR0105</strain>
    </source>
</reference>
<evidence type="ECO:0000313" key="2">
    <source>
        <dbReference type="EMBL" id="KAK9391012.1"/>
    </source>
</evidence>
<gene>
    <name evidence="2" type="ORF">NXF25_018342</name>
</gene>
<evidence type="ECO:0000313" key="3">
    <source>
        <dbReference type="Proteomes" id="UP001474421"/>
    </source>
</evidence>
<organism evidence="2 3">
    <name type="scientific">Crotalus adamanteus</name>
    <name type="common">Eastern diamondback rattlesnake</name>
    <dbReference type="NCBI Taxonomy" id="8729"/>
    <lineage>
        <taxon>Eukaryota</taxon>
        <taxon>Metazoa</taxon>
        <taxon>Chordata</taxon>
        <taxon>Craniata</taxon>
        <taxon>Vertebrata</taxon>
        <taxon>Euteleostomi</taxon>
        <taxon>Lepidosauria</taxon>
        <taxon>Squamata</taxon>
        <taxon>Bifurcata</taxon>
        <taxon>Unidentata</taxon>
        <taxon>Episquamata</taxon>
        <taxon>Toxicofera</taxon>
        <taxon>Serpentes</taxon>
        <taxon>Colubroidea</taxon>
        <taxon>Viperidae</taxon>
        <taxon>Crotalinae</taxon>
        <taxon>Crotalus</taxon>
    </lineage>
</organism>
<evidence type="ECO:0000256" key="1">
    <source>
        <dbReference type="SAM" id="MobiDB-lite"/>
    </source>
</evidence>
<feature type="region of interest" description="Disordered" evidence="1">
    <location>
        <begin position="103"/>
        <end position="131"/>
    </location>
</feature>
<feature type="compositionally biased region" description="Low complexity" evidence="1">
    <location>
        <begin position="105"/>
        <end position="131"/>
    </location>
</feature>
<accession>A0AAW1ALN3</accession>
<dbReference type="EMBL" id="JAOTOJ010000019">
    <property type="protein sequence ID" value="KAK9391012.1"/>
    <property type="molecule type" value="Genomic_DNA"/>
</dbReference>
<dbReference type="Proteomes" id="UP001474421">
    <property type="component" value="Unassembled WGS sequence"/>
</dbReference>
<keyword evidence="3" id="KW-1185">Reference proteome</keyword>
<protein>
    <submittedName>
        <fullName evidence="2">KRTAP12-2: Keratin-associated protein 12-2</fullName>
    </submittedName>
</protein>
<proteinExistence type="predicted"/>